<dbReference type="RefSeq" id="WP_202584519.1">
    <property type="nucleotide sequence ID" value="NZ_BKBO01000042.1"/>
</dbReference>
<feature type="transmembrane region" description="Helical" evidence="1">
    <location>
        <begin position="79"/>
        <end position="96"/>
    </location>
</feature>
<dbReference type="NCBIfam" id="TIGR02206">
    <property type="entry name" value="intg_mem_TP0381"/>
    <property type="match status" value="1"/>
</dbReference>
<dbReference type="InterPro" id="IPR011737">
    <property type="entry name" value="CHP02206_TP0381"/>
</dbReference>
<sequence>MDQFFNAARPEITIGGKDHFLYLFIIIALLTLLFCYQRQVKIHEKTVMWIVLLLALIQRGLSLAYFISIGEYTLAESLPLHICRLVCLFIILQFFLRKDWLDQIIFFWGLFAYASFVYPVDISPLTHVMGVTFVLLHSLNILFPLVRHFTVGFLPSFRGSVIATVSFAVYLPVMIGFNSWSGGNYFYLVERPFFYNMPSFPYFLLNFFGVCLAFLIIGFIFDKVTKEVDTR</sequence>
<evidence type="ECO:0000256" key="1">
    <source>
        <dbReference type="SAM" id="Phobius"/>
    </source>
</evidence>
<keyword evidence="5" id="KW-1185">Reference proteome</keyword>
<dbReference type="EMBL" id="BKBO01000042">
    <property type="protein sequence ID" value="GEQ50284.1"/>
    <property type="molecule type" value="Genomic_DNA"/>
</dbReference>
<reference evidence="3" key="2">
    <citation type="journal article" date="2020" name="Int. Dairy J.">
        <title>Lactic acid bacterial diversity in Brie cheese focusing on salt concentration and pH of isolation medium and characterisation of halophilic and alkaliphilic lactic acid bacterial isolates.</title>
        <authorList>
            <person name="Unno R."/>
            <person name="Matsutani M."/>
            <person name="Suzuki T."/>
            <person name="Kodama K."/>
            <person name="Matsushita H."/>
            <person name="Yamasato K."/>
            <person name="Koizumi Y."/>
            <person name="Ishikawa M."/>
        </authorList>
    </citation>
    <scope>NUCLEOTIDE SEQUENCE</scope>
    <source>
        <strain evidence="3">7C1</strain>
        <strain evidence="2">8C4</strain>
    </source>
</reference>
<protein>
    <submittedName>
        <fullName evidence="3">Membrane protein</fullName>
    </submittedName>
</protein>
<name>A0AAN4UDN4_9ENTE</name>
<gene>
    <name evidence="2" type="ORF">TK11N_21360</name>
    <name evidence="3" type="ORF">TK2N_23730</name>
</gene>
<dbReference type="Proteomes" id="UP000886607">
    <property type="component" value="Unassembled WGS sequence"/>
</dbReference>
<dbReference type="AlphaFoldDB" id="A0AAN4UDN4"/>
<feature type="transmembrane region" description="Helical" evidence="1">
    <location>
        <begin position="200"/>
        <end position="221"/>
    </location>
</feature>
<feature type="transmembrane region" description="Helical" evidence="1">
    <location>
        <begin position="48"/>
        <end position="67"/>
    </location>
</feature>
<proteinExistence type="predicted"/>
<feature type="transmembrane region" description="Helical" evidence="1">
    <location>
        <begin position="103"/>
        <end position="120"/>
    </location>
</feature>
<evidence type="ECO:0000313" key="3">
    <source>
        <dbReference type="EMBL" id="GEQ55529.1"/>
    </source>
</evidence>
<feature type="transmembrane region" description="Helical" evidence="1">
    <location>
        <begin position="20"/>
        <end position="36"/>
    </location>
</feature>
<dbReference type="EMBL" id="BKBQ01000057">
    <property type="protein sequence ID" value="GEQ55529.1"/>
    <property type="molecule type" value="Genomic_DNA"/>
</dbReference>
<evidence type="ECO:0000313" key="4">
    <source>
        <dbReference type="Proteomes" id="UP000886597"/>
    </source>
</evidence>
<accession>A0AAN4UDN4</accession>
<comment type="caution">
    <text evidence="3">The sequence shown here is derived from an EMBL/GenBank/DDBJ whole genome shotgun (WGS) entry which is preliminary data.</text>
</comment>
<evidence type="ECO:0000313" key="5">
    <source>
        <dbReference type="Proteomes" id="UP000886607"/>
    </source>
</evidence>
<reference evidence="3" key="1">
    <citation type="submission" date="2019-08" db="EMBL/GenBank/DDBJ databases">
        <authorList>
            <person name="Ishikawa M."/>
            <person name="Suzuki T."/>
            <person name="Matsutani M."/>
        </authorList>
    </citation>
    <scope>NUCLEOTIDE SEQUENCE</scope>
    <source>
        <strain evidence="3">7C1</strain>
        <strain evidence="2">8C4</strain>
    </source>
</reference>
<evidence type="ECO:0000313" key="2">
    <source>
        <dbReference type="EMBL" id="GEQ50284.1"/>
    </source>
</evidence>
<feature type="transmembrane region" description="Helical" evidence="1">
    <location>
        <begin position="126"/>
        <end position="145"/>
    </location>
</feature>
<keyword evidence="1" id="KW-0812">Transmembrane</keyword>
<keyword evidence="1" id="KW-1133">Transmembrane helix</keyword>
<dbReference type="Proteomes" id="UP000886597">
    <property type="component" value="Unassembled WGS sequence"/>
</dbReference>
<keyword evidence="1" id="KW-0472">Membrane</keyword>
<dbReference type="Pfam" id="PF14808">
    <property type="entry name" value="TMEM164"/>
    <property type="match status" value="1"/>
</dbReference>
<organism evidence="3 4">
    <name type="scientific">Tetragenococcus koreensis</name>
    <dbReference type="NCBI Taxonomy" id="290335"/>
    <lineage>
        <taxon>Bacteria</taxon>
        <taxon>Bacillati</taxon>
        <taxon>Bacillota</taxon>
        <taxon>Bacilli</taxon>
        <taxon>Lactobacillales</taxon>
        <taxon>Enterococcaceae</taxon>
        <taxon>Tetragenococcus</taxon>
    </lineage>
</organism>
<feature type="transmembrane region" description="Helical" evidence="1">
    <location>
        <begin position="157"/>
        <end position="180"/>
    </location>
</feature>